<accession>A0A085G4V1</accession>
<dbReference type="STRING" id="1006004.GBAG_3192"/>
<comment type="caution">
    <text evidence="1">The sequence shown here is derived from an EMBL/GenBank/DDBJ whole genome shotgun (WGS) entry which is preliminary data.</text>
</comment>
<dbReference type="EMBL" id="JMPI01000054">
    <property type="protein sequence ID" value="KFC78746.1"/>
    <property type="molecule type" value="Genomic_DNA"/>
</dbReference>
<gene>
    <name evidence="1" type="ORF">GBAG_3192</name>
</gene>
<dbReference type="AlphaFoldDB" id="A0A085G4V1"/>
<dbReference type="Proteomes" id="UP000028653">
    <property type="component" value="Unassembled WGS sequence"/>
</dbReference>
<keyword evidence="2" id="KW-1185">Reference proteome</keyword>
<evidence type="ECO:0000313" key="1">
    <source>
        <dbReference type="EMBL" id="KFC78746.1"/>
    </source>
</evidence>
<reference evidence="1 2" key="1">
    <citation type="submission" date="2014-05" db="EMBL/GenBank/DDBJ databases">
        <title>ATOL: Assembling a taxonomically balanced genome-scale reconstruction of the evolutionary history of the Enterobacteriaceae.</title>
        <authorList>
            <person name="Plunkett G.III."/>
            <person name="Neeno-Eckwall E.C."/>
            <person name="Glasner J.D."/>
            <person name="Perna N.T."/>
        </authorList>
    </citation>
    <scope>NUCLEOTIDE SEQUENCE [LARGE SCALE GENOMIC DNA]</scope>
    <source>
        <strain evidence="1 2">ATCC 33320</strain>
    </source>
</reference>
<sequence length="55" mass="6476">MIQAGQVSRLKSWLDMQQRYPPFLSDDATLFRPTKSFPPSSFFKKSNHLNFNNKK</sequence>
<proteinExistence type="predicted"/>
<name>A0A085G4V1_9ENTR</name>
<organism evidence="1 2">
    <name type="scientific">Buttiauxella agrestis ATCC 33320</name>
    <dbReference type="NCBI Taxonomy" id="1006004"/>
    <lineage>
        <taxon>Bacteria</taxon>
        <taxon>Pseudomonadati</taxon>
        <taxon>Pseudomonadota</taxon>
        <taxon>Gammaproteobacteria</taxon>
        <taxon>Enterobacterales</taxon>
        <taxon>Enterobacteriaceae</taxon>
        <taxon>Buttiauxella</taxon>
    </lineage>
</organism>
<protein>
    <submittedName>
        <fullName evidence="1">Uncharacterized protein</fullName>
    </submittedName>
</protein>
<evidence type="ECO:0000313" key="2">
    <source>
        <dbReference type="Proteomes" id="UP000028653"/>
    </source>
</evidence>